<organism evidence="1">
    <name type="scientific">Siphoviridae sp. ctsus30</name>
    <dbReference type="NCBI Taxonomy" id="2826488"/>
    <lineage>
        <taxon>Viruses</taxon>
        <taxon>Duplodnaviria</taxon>
        <taxon>Heunggongvirae</taxon>
        <taxon>Uroviricota</taxon>
        <taxon>Caudoviricetes</taxon>
    </lineage>
</organism>
<proteinExistence type="predicted"/>
<accession>A0A8S5MW55</accession>
<protein>
    <submittedName>
        <fullName evidence="1">Photosystem I reaction centre subunit III</fullName>
    </submittedName>
</protein>
<name>A0A8S5MW55_9CAUD</name>
<sequence length="33" mass="3613">MVLGWLGWVGRWVGECETLFKGSRSVSEGLLGC</sequence>
<reference evidence="1" key="1">
    <citation type="journal article" date="2021" name="Proc. Natl. Acad. Sci. U.S.A.">
        <title>A Catalog of Tens of Thousands of Viruses from Human Metagenomes Reveals Hidden Associations with Chronic Diseases.</title>
        <authorList>
            <person name="Tisza M.J."/>
            <person name="Buck C.B."/>
        </authorList>
    </citation>
    <scope>NUCLEOTIDE SEQUENCE</scope>
    <source>
        <strain evidence="1">Ctsus30</strain>
    </source>
</reference>
<dbReference type="EMBL" id="BK014997">
    <property type="protein sequence ID" value="DAD86330.1"/>
    <property type="molecule type" value="Genomic_DNA"/>
</dbReference>
<evidence type="ECO:0000313" key="1">
    <source>
        <dbReference type="EMBL" id="DAD86330.1"/>
    </source>
</evidence>